<organism evidence="1 2">
    <name type="scientific">[Candida] jaroonii</name>
    <dbReference type="NCBI Taxonomy" id="467808"/>
    <lineage>
        <taxon>Eukaryota</taxon>
        <taxon>Fungi</taxon>
        <taxon>Dikarya</taxon>
        <taxon>Ascomycota</taxon>
        <taxon>Saccharomycotina</taxon>
        <taxon>Pichiomycetes</taxon>
        <taxon>Debaryomycetaceae</taxon>
        <taxon>Yamadazyma</taxon>
    </lineage>
</organism>
<evidence type="ECO:0000313" key="1">
    <source>
        <dbReference type="EMBL" id="CAH6719524.1"/>
    </source>
</evidence>
<dbReference type="EMBL" id="CALSDN010000002">
    <property type="protein sequence ID" value="CAH6719524.1"/>
    <property type="molecule type" value="Genomic_DNA"/>
</dbReference>
<sequence>MKISVIILISLISPIFCSIGDNLPEFQECVKLCQSYKCQNKKIHSQLTNDFNKHNVIFPLNYLFFWDCNSDCDYKCQQIITSIRSHNNQPMVKFHGKWPFIRFFGITEIASTIFSLLNFHVNYTNFKNVNRQYRKTGNKMYLQYLYLLTISMVGWIFSTIFHIRDTSFTEILDYYGASFIIFTNFYVILVRYYNIYSSRELYIVQGVFFVAYCLHVLKMTYNWDYSYNMIFHLIIGISGMVLWILHSLRVARTYSSNYQVLNNSISILPYETKILTKLNFLGISKSRNIPYLPIFLNLWLIAVMGFEIGEFTPWMKLIDSHSLWHLGSWVPQLIWYDWNIWDLEVDRALHK</sequence>
<comment type="caution">
    <text evidence="1">The sequence shown here is derived from an EMBL/GenBank/DDBJ whole genome shotgun (WGS) entry which is preliminary data.</text>
</comment>
<protein>
    <submittedName>
        <fullName evidence="1">Protein Per1p</fullName>
    </submittedName>
</protein>
<gene>
    <name evidence="1" type="ORF">CLIB1444_02S10528</name>
</gene>
<reference evidence="1" key="1">
    <citation type="submission" date="2022-06" db="EMBL/GenBank/DDBJ databases">
        <authorList>
            <person name="Legras J.-L."/>
            <person name="Devillers H."/>
            <person name="Grondin C."/>
        </authorList>
    </citation>
    <scope>NUCLEOTIDE SEQUENCE</scope>
    <source>
        <strain evidence="1">CLIB 1444</strain>
    </source>
</reference>
<keyword evidence="2" id="KW-1185">Reference proteome</keyword>
<proteinExistence type="predicted"/>
<evidence type="ECO:0000313" key="2">
    <source>
        <dbReference type="Proteomes" id="UP001152531"/>
    </source>
</evidence>
<dbReference type="Proteomes" id="UP001152531">
    <property type="component" value="Unassembled WGS sequence"/>
</dbReference>
<name>A0ACA9Y3H3_9ASCO</name>
<accession>A0ACA9Y3H3</accession>